<sequence length="85" mass="9603">MSKVKLTLTIEESVVNHAKVVAKRNRQSLSDMIENFLASTQPKKMSLKSPKMTTALKLRGIAKSTLSKKTDKEIKAMMYKEKYGI</sequence>
<keyword evidence="2" id="KW-1185">Reference proteome</keyword>
<evidence type="ECO:0000313" key="2">
    <source>
        <dbReference type="Proteomes" id="UP000598271"/>
    </source>
</evidence>
<dbReference type="Proteomes" id="UP000598271">
    <property type="component" value="Unassembled WGS sequence"/>
</dbReference>
<organism evidence="1 2">
    <name type="scientific">Persicitalea jodogahamensis</name>
    <dbReference type="NCBI Taxonomy" id="402147"/>
    <lineage>
        <taxon>Bacteria</taxon>
        <taxon>Pseudomonadati</taxon>
        <taxon>Bacteroidota</taxon>
        <taxon>Cytophagia</taxon>
        <taxon>Cytophagales</taxon>
        <taxon>Spirosomataceae</taxon>
        <taxon>Persicitalea</taxon>
    </lineage>
</organism>
<dbReference type="EMBL" id="BMXF01000005">
    <property type="protein sequence ID" value="GHB84130.1"/>
    <property type="molecule type" value="Genomic_DNA"/>
</dbReference>
<dbReference type="RefSeq" id="WP_189567445.1">
    <property type="nucleotide sequence ID" value="NZ_BMXF01000005.1"/>
</dbReference>
<dbReference type="InterPro" id="IPR045944">
    <property type="entry name" value="DUF6364"/>
</dbReference>
<name>A0A8J3D799_9BACT</name>
<gene>
    <name evidence="1" type="ORF">GCM10007390_44150</name>
</gene>
<dbReference type="AlphaFoldDB" id="A0A8J3D799"/>
<reference evidence="1 2" key="1">
    <citation type="journal article" date="2014" name="Int. J. Syst. Evol. Microbiol.">
        <title>Complete genome sequence of Corynebacterium casei LMG S-19264T (=DSM 44701T), isolated from a smear-ripened cheese.</title>
        <authorList>
            <consortium name="US DOE Joint Genome Institute (JGI-PGF)"/>
            <person name="Walter F."/>
            <person name="Albersmeier A."/>
            <person name="Kalinowski J."/>
            <person name="Ruckert C."/>
        </authorList>
    </citation>
    <scope>NUCLEOTIDE SEQUENCE [LARGE SCALE GENOMIC DNA]</scope>
    <source>
        <strain evidence="1 2">KCTC 12866</strain>
    </source>
</reference>
<comment type="caution">
    <text evidence="1">The sequence shown here is derived from an EMBL/GenBank/DDBJ whole genome shotgun (WGS) entry which is preliminary data.</text>
</comment>
<protein>
    <submittedName>
        <fullName evidence="1">Uncharacterized protein</fullName>
    </submittedName>
</protein>
<evidence type="ECO:0000313" key="1">
    <source>
        <dbReference type="EMBL" id="GHB84130.1"/>
    </source>
</evidence>
<accession>A0A8J3D799</accession>
<dbReference type="Pfam" id="PF19891">
    <property type="entry name" value="DUF6364"/>
    <property type="match status" value="1"/>
</dbReference>
<proteinExistence type="predicted"/>